<evidence type="ECO:0000256" key="4">
    <source>
        <dbReference type="ARBA" id="ARBA00022603"/>
    </source>
</evidence>
<dbReference type="AlphaFoldDB" id="A0A6N3EKZ1"/>
<dbReference type="PANTHER" id="PTHR10815">
    <property type="entry name" value="METHYLATED-DNA--PROTEIN-CYSTEINE METHYLTRANSFERASE"/>
    <property type="match status" value="1"/>
</dbReference>
<evidence type="ECO:0000259" key="10">
    <source>
        <dbReference type="Pfam" id="PF02870"/>
    </source>
</evidence>
<evidence type="ECO:0000256" key="8">
    <source>
        <dbReference type="ARBA" id="ARBA00049348"/>
    </source>
</evidence>
<dbReference type="EC" id="2.1.1.63" evidence="3"/>
<gene>
    <name evidence="11" type="primary">ogt</name>
    <name evidence="11" type="ORF">IBLFYP30_00269</name>
</gene>
<dbReference type="SUPFAM" id="SSF46767">
    <property type="entry name" value="Methylated DNA-protein cysteine methyltransferase, C-terminal domain"/>
    <property type="match status" value="1"/>
</dbReference>
<keyword evidence="5 11" id="KW-0808">Transferase</keyword>
<organism evidence="11">
    <name type="scientific">Intestinibacter bartlettii</name>
    <dbReference type="NCBI Taxonomy" id="261299"/>
    <lineage>
        <taxon>Bacteria</taxon>
        <taxon>Bacillati</taxon>
        <taxon>Bacillota</taxon>
        <taxon>Clostridia</taxon>
        <taxon>Peptostreptococcales</taxon>
        <taxon>Peptostreptococcaceae</taxon>
        <taxon>Intestinibacter</taxon>
    </lineage>
</organism>
<evidence type="ECO:0000256" key="7">
    <source>
        <dbReference type="ARBA" id="ARBA00023204"/>
    </source>
</evidence>
<proteinExistence type="inferred from homology"/>
<accession>A0A6N3EKZ1</accession>
<dbReference type="InterPro" id="IPR014048">
    <property type="entry name" value="MethylDNA_cys_MeTrfase_DNA-bd"/>
</dbReference>
<dbReference type="Gene3D" id="3.30.160.70">
    <property type="entry name" value="Methylated DNA-protein cysteine methyltransferase domain"/>
    <property type="match status" value="1"/>
</dbReference>
<dbReference type="GO" id="GO:0032259">
    <property type="term" value="P:methylation"/>
    <property type="evidence" value="ECO:0007669"/>
    <property type="project" value="UniProtKB-KW"/>
</dbReference>
<dbReference type="Gene3D" id="1.10.10.10">
    <property type="entry name" value="Winged helix-like DNA-binding domain superfamily/Winged helix DNA-binding domain"/>
    <property type="match status" value="1"/>
</dbReference>
<dbReference type="Pfam" id="PF01035">
    <property type="entry name" value="DNA_binding_1"/>
    <property type="match status" value="1"/>
</dbReference>
<evidence type="ECO:0000256" key="1">
    <source>
        <dbReference type="ARBA" id="ARBA00001286"/>
    </source>
</evidence>
<feature type="domain" description="Methylguanine DNA methyltransferase ribonuclease-like" evidence="10">
    <location>
        <begin position="1"/>
        <end position="67"/>
    </location>
</feature>
<dbReference type="InterPro" id="IPR036217">
    <property type="entry name" value="MethylDNA_cys_MeTrfase_DNAb"/>
</dbReference>
<comment type="catalytic activity">
    <reaction evidence="8">
        <text>a 6-O-methyl-2'-deoxyguanosine in DNA + L-cysteinyl-[protein] = S-methyl-L-cysteinyl-[protein] + a 2'-deoxyguanosine in DNA</text>
        <dbReference type="Rhea" id="RHEA:24000"/>
        <dbReference type="Rhea" id="RHEA-COMP:10131"/>
        <dbReference type="Rhea" id="RHEA-COMP:10132"/>
        <dbReference type="Rhea" id="RHEA-COMP:11367"/>
        <dbReference type="Rhea" id="RHEA-COMP:11368"/>
        <dbReference type="ChEBI" id="CHEBI:29950"/>
        <dbReference type="ChEBI" id="CHEBI:82612"/>
        <dbReference type="ChEBI" id="CHEBI:85445"/>
        <dbReference type="ChEBI" id="CHEBI:85448"/>
        <dbReference type="EC" id="2.1.1.63"/>
    </reaction>
</comment>
<dbReference type="InterPro" id="IPR001497">
    <property type="entry name" value="MethylDNA_cys_MeTrfase_AS"/>
</dbReference>
<dbReference type="PROSITE" id="PS00374">
    <property type="entry name" value="MGMT"/>
    <property type="match status" value="1"/>
</dbReference>
<reference evidence="11" key="1">
    <citation type="submission" date="2019-11" db="EMBL/GenBank/DDBJ databases">
        <authorList>
            <person name="Feng L."/>
        </authorList>
    </citation>
    <scope>NUCLEOTIDE SEQUENCE</scope>
    <source>
        <strain evidence="11">IbartlettiiLFYP30</strain>
    </source>
</reference>
<dbReference type="EMBL" id="CACRUE010000034">
    <property type="protein sequence ID" value="VYU39421.1"/>
    <property type="molecule type" value="Genomic_DNA"/>
</dbReference>
<dbReference type="InterPro" id="IPR036631">
    <property type="entry name" value="MGMT_N_sf"/>
</dbReference>
<dbReference type="GO" id="GO:0003908">
    <property type="term" value="F:methylated-DNA-[protein]-cysteine S-methyltransferase activity"/>
    <property type="evidence" value="ECO:0007669"/>
    <property type="project" value="UniProtKB-EC"/>
</dbReference>
<evidence type="ECO:0000256" key="3">
    <source>
        <dbReference type="ARBA" id="ARBA00011918"/>
    </source>
</evidence>
<keyword evidence="6" id="KW-0227">DNA damage</keyword>
<evidence type="ECO:0000256" key="5">
    <source>
        <dbReference type="ARBA" id="ARBA00022679"/>
    </source>
</evidence>
<feature type="domain" description="Methylated-DNA-[protein]-cysteine S-methyltransferase DNA binding" evidence="9">
    <location>
        <begin position="77"/>
        <end position="161"/>
    </location>
</feature>
<dbReference type="PANTHER" id="PTHR10815:SF5">
    <property type="entry name" value="METHYLATED-DNA--PROTEIN-CYSTEINE METHYLTRANSFERASE"/>
    <property type="match status" value="1"/>
</dbReference>
<dbReference type="InterPro" id="IPR008332">
    <property type="entry name" value="MethylG_MeTrfase_N"/>
</dbReference>
<dbReference type="GO" id="GO:0006281">
    <property type="term" value="P:DNA repair"/>
    <property type="evidence" value="ECO:0007669"/>
    <property type="project" value="UniProtKB-KW"/>
</dbReference>
<dbReference type="Pfam" id="PF02870">
    <property type="entry name" value="Methyltransf_1N"/>
    <property type="match status" value="1"/>
</dbReference>
<comment type="catalytic activity">
    <reaction evidence="1">
        <text>a 4-O-methyl-thymidine in DNA + L-cysteinyl-[protein] = a thymidine in DNA + S-methyl-L-cysteinyl-[protein]</text>
        <dbReference type="Rhea" id="RHEA:53428"/>
        <dbReference type="Rhea" id="RHEA-COMP:10131"/>
        <dbReference type="Rhea" id="RHEA-COMP:10132"/>
        <dbReference type="Rhea" id="RHEA-COMP:13555"/>
        <dbReference type="Rhea" id="RHEA-COMP:13556"/>
        <dbReference type="ChEBI" id="CHEBI:29950"/>
        <dbReference type="ChEBI" id="CHEBI:82612"/>
        <dbReference type="ChEBI" id="CHEBI:137386"/>
        <dbReference type="ChEBI" id="CHEBI:137387"/>
        <dbReference type="EC" id="2.1.1.63"/>
    </reaction>
</comment>
<keyword evidence="4 11" id="KW-0489">Methyltransferase</keyword>
<keyword evidence="7" id="KW-0234">DNA repair</keyword>
<comment type="similarity">
    <text evidence="2">Belongs to the MGMT family.</text>
</comment>
<dbReference type="NCBIfam" id="TIGR00589">
    <property type="entry name" value="ogt"/>
    <property type="match status" value="1"/>
</dbReference>
<dbReference type="CDD" id="cd06445">
    <property type="entry name" value="ATase"/>
    <property type="match status" value="1"/>
</dbReference>
<evidence type="ECO:0000259" key="9">
    <source>
        <dbReference type="Pfam" id="PF01035"/>
    </source>
</evidence>
<dbReference type="RefSeq" id="WP_156531107.1">
    <property type="nucleotide sequence ID" value="NZ_CACRUE010000034.1"/>
</dbReference>
<evidence type="ECO:0000313" key="11">
    <source>
        <dbReference type="EMBL" id="VYU39421.1"/>
    </source>
</evidence>
<evidence type="ECO:0000256" key="2">
    <source>
        <dbReference type="ARBA" id="ARBA00008711"/>
    </source>
</evidence>
<sequence length="176" mass="19828">MYKKSYKSPLGIIYMRSDGENLTGLWFESSRDVSKHSYNFEENDLPIFDETSRWLDIYFSGKNPDFTPKYKIENLTPFRSQVIDIMNKIPYGKTVTYNDIAKEIAENRGIEKMSAQAVGGAVGWNPICIIVPCHRVVGTNGSLTGYGGGIQNKVKLLEIENNDMSKFTIPKKGTAL</sequence>
<dbReference type="SUPFAM" id="SSF53155">
    <property type="entry name" value="Methylated DNA-protein cysteine methyltransferase domain"/>
    <property type="match status" value="1"/>
</dbReference>
<name>A0A6N3EKZ1_9FIRM</name>
<dbReference type="InterPro" id="IPR036388">
    <property type="entry name" value="WH-like_DNA-bd_sf"/>
</dbReference>
<evidence type="ECO:0000256" key="6">
    <source>
        <dbReference type="ARBA" id="ARBA00022763"/>
    </source>
</evidence>
<dbReference type="FunFam" id="1.10.10.10:FF:000214">
    <property type="entry name" value="Methylated-DNA--protein-cysteine methyltransferase"/>
    <property type="match status" value="1"/>
</dbReference>
<protein>
    <recommendedName>
        <fullName evidence="3">methylated-DNA--[protein]-cysteine S-methyltransferase</fullName>
        <ecNumber evidence="3">2.1.1.63</ecNumber>
    </recommendedName>
</protein>